<feature type="domain" description="Peptidoglycan binding-like" evidence="2">
    <location>
        <begin position="111"/>
        <end position="168"/>
    </location>
</feature>
<evidence type="ECO:0000256" key="1">
    <source>
        <dbReference type="SAM" id="SignalP"/>
    </source>
</evidence>
<dbReference type="AlphaFoldDB" id="A0A1H1RIV2"/>
<dbReference type="EMBL" id="LT629758">
    <property type="protein sequence ID" value="SDS35717.1"/>
    <property type="molecule type" value="Genomic_DNA"/>
</dbReference>
<feature type="chain" id="PRO_5039158765" evidence="1">
    <location>
        <begin position="21"/>
        <end position="340"/>
    </location>
</feature>
<gene>
    <name evidence="3" type="ORF">SAMN04489716_0604</name>
</gene>
<evidence type="ECO:0000313" key="4">
    <source>
        <dbReference type="Proteomes" id="UP000198688"/>
    </source>
</evidence>
<dbReference type="InterPro" id="IPR036366">
    <property type="entry name" value="PGBDSf"/>
</dbReference>
<name>A0A1H1RIV2_9ACTN</name>
<dbReference type="SUPFAM" id="SSF47090">
    <property type="entry name" value="PGBD-like"/>
    <property type="match status" value="1"/>
</dbReference>
<dbReference type="RefSeq" id="WP_092541348.1">
    <property type="nucleotide sequence ID" value="NZ_BOMJ01000016.1"/>
</dbReference>
<keyword evidence="4" id="KW-1185">Reference proteome</keyword>
<dbReference type="STRING" id="113562.SAMN04489716_0604"/>
<evidence type="ECO:0000313" key="3">
    <source>
        <dbReference type="EMBL" id="SDS35717.1"/>
    </source>
</evidence>
<dbReference type="PROSITE" id="PS51257">
    <property type="entry name" value="PROKAR_LIPOPROTEIN"/>
    <property type="match status" value="1"/>
</dbReference>
<reference evidence="3 4" key="1">
    <citation type="submission" date="2016-10" db="EMBL/GenBank/DDBJ databases">
        <authorList>
            <person name="de Groot N.N."/>
        </authorList>
    </citation>
    <scope>NUCLEOTIDE SEQUENCE [LARGE SCALE GENOMIC DNA]</scope>
    <source>
        <strain evidence="3 4">DSM 43941</strain>
    </source>
</reference>
<dbReference type="Proteomes" id="UP000198688">
    <property type="component" value="Chromosome I"/>
</dbReference>
<sequence>MGRQWILVAAMTLALAGCSASDGTPVQVTPSVATAEVERTDLSTARIMPGTLGYGMSRTIRASAGTVTWLPKTGATMRRGQPLYRNDDKPVLVMYGTTPLFRPIEGAGLTGRDVRVVVDNLRALGYQVGDQPGRIRPGDAVLTTAVVEAVKRWQLDTGCPVTGVVTPADVVVLPGAVRVGQVTAQLGEPAADGVLIVTGRRKAITVPVRADDLGSIKAGAAVQVELPSGGTVPGTVSGVDRDVTAPEGEVPAVDVTVTIKNTKAVRALDSAPVQVSFTGEVRAGVLAVPVAALLALREGGHAVQIAGGPLVAVETGMFAMGLVEISGDGLTEGVRVVTAS</sequence>
<accession>A0A1H1RIV2</accession>
<dbReference type="InterPro" id="IPR002477">
    <property type="entry name" value="Peptidoglycan-bd-like"/>
</dbReference>
<organism evidence="3 4">
    <name type="scientific">Actinoplanes derwentensis</name>
    <dbReference type="NCBI Taxonomy" id="113562"/>
    <lineage>
        <taxon>Bacteria</taxon>
        <taxon>Bacillati</taxon>
        <taxon>Actinomycetota</taxon>
        <taxon>Actinomycetes</taxon>
        <taxon>Micromonosporales</taxon>
        <taxon>Micromonosporaceae</taxon>
        <taxon>Actinoplanes</taxon>
    </lineage>
</organism>
<protein>
    <submittedName>
        <fullName evidence="3">Multidrug efflux pump subunit AcrA (Membrane-fusion protein)</fullName>
    </submittedName>
</protein>
<keyword evidence="1" id="KW-0732">Signal</keyword>
<dbReference type="OrthoDB" id="3268648at2"/>
<dbReference type="InterPro" id="IPR036365">
    <property type="entry name" value="PGBD-like_sf"/>
</dbReference>
<evidence type="ECO:0000259" key="2">
    <source>
        <dbReference type="Pfam" id="PF01471"/>
    </source>
</evidence>
<dbReference type="Pfam" id="PF01471">
    <property type="entry name" value="PG_binding_1"/>
    <property type="match status" value="1"/>
</dbReference>
<dbReference type="Gene3D" id="1.10.101.10">
    <property type="entry name" value="PGBD-like superfamily/PGBD"/>
    <property type="match status" value="1"/>
</dbReference>
<feature type="signal peptide" evidence="1">
    <location>
        <begin position="1"/>
        <end position="20"/>
    </location>
</feature>
<proteinExistence type="predicted"/>